<sequence>WFCDSKEKLFTGNCGSVRCLCGFPTHFPPPPPLIFCTPAVERPTARCCAVTAHAEARVCPLWSALPLQGEPGSAQLPPAPLIINSQHPPAAPSPRSPSPHSAPPPLLCPLPTETRCDDTTPPALPVTSPPRAPGPARTRRRHELSGAVRSLGAARRCQGDAGQGVGGGAGTGPPQRPPIPSVSPSALPSVPPGAPLTAPCPPQVQLSRDELRRLVGEARERLREDADDSDEDEQGQTADGMDVAAAERAESSPKNDDQEENAEKLSDDELAEYDLDKYDEEEDTGDTKLGETLAGLAVYGSNDQDPYITLKSTDQYEQEDFLIKPSDNLVLCGRVDKDYCSLEVHVYNHEEDSFYVHHDIILPAYPLSLEWLNFDPNPDESSGNYVAVGNMTPVIDVWDLDIVDCLEPVFSLGNKKEKKKKKKGKKNLSAEGTVEGHSDAVLDLSWNKQSR</sequence>
<dbReference type="InterPro" id="IPR015943">
    <property type="entry name" value="WD40/YVTN_repeat-like_dom_sf"/>
</dbReference>
<reference evidence="2" key="1">
    <citation type="submission" date="2018-09" db="EMBL/GenBank/DDBJ databases">
        <title>Common duck and Muscovy duck high density SNP chip.</title>
        <authorList>
            <person name="Vignal A."/>
            <person name="Thebault N."/>
            <person name="Warren W.C."/>
        </authorList>
    </citation>
    <scope>NUCLEOTIDE SEQUENCE [LARGE SCALE GENOMIC DNA]</scope>
</reference>
<feature type="compositionally biased region" description="Basic and acidic residues" evidence="1">
    <location>
        <begin position="245"/>
        <end position="267"/>
    </location>
</feature>
<feature type="compositionally biased region" description="Pro residues" evidence="1">
    <location>
        <begin position="189"/>
        <end position="202"/>
    </location>
</feature>
<feature type="compositionally biased region" description="Pro residues" evidence="1">
    <location>
        <begin position="122"/>
        <end position="133"/>
    </location>
</feature>
<dbReference type="Ensembl" id="ENSCMMT00000009152.1">
    <property type="protein sequence ID" value="ENSCMMP00000008305.1"/>
    <property type="gene ID" value="ENSCMMG00000005275.1"/>
</dbReference>
<dbReference type="GO" id="GO:0005634">
    <property type="term" value="C:nucleus"/>
    <property type="evidence" value="ECO:0007669"/>
    <property type="project" value="TreeGrafter"/>
</dbReference>
<dbReference type="PANTHER" id="PTHR14091:SF0">
    <property type="entry name" value="PERIODIC TRYPTOPHAN PROTEIN 1 HOMOLOG"/>
    <property type="match status" value="1"/>
</dbReference>
<evidence type="ECO:0000256" key="1">
    <source>
        <dbReference type="SAM" id="MobiDB-lite"/>
    </source>
</evidence>
<keyword evidence="3" id="KW-1185">Reference proteome</keyword>
<organism evidence="2 3">
    <name type="scientific">Cairina moschata</name>
    <name type="common">Muscovy duck</name>
    <dbReference type="NCBI Taxonomy" id="8855"/>
    <lineage>
        <taxon>Eukaryota</taxon>
        <taxon>Metazoa</taxon>
        <taxon>Chordata</taxon>
        <taxon>Craniata</taxon>
        <taxon>Vertebrata</taxon>
        <taxon>Euteleostomi</taxon>
        <taxon>Archelosauria</taxon>
        <taxon>Archosauria</taxon>
        <taxon>Dinosauria</taxon>
        <taxon>Saurischia</taxon>
        <taxon>Theropoda</taxon>
        <taxon>Coelurosauria</taxon>
        <taxon>Aves</taxon>
        <taxon>Neognathae</taxon>
        <taxon>Galloanserae</taxon>
        <taxon>Anseriformes</taxon>
        <taxon>Anatidae</taxon>
        <taxon>Anatinae</taxon>
        <taxon>Cairina</taxon>
    </lineage>
</organism>
<protein>
    <submittedName>
        <fullName evidence="2">PWP1 homolog, endonuclein</fullName>
    </submittedName>
</protein>
<dbReference type="InterPro" id="IPR044285">
    <property type="entry name" value="PWP1"/>
</dbReference>
<dbReference type="InterPro" id="IPR036322">
    <property type="entry name" value="WD40_repeat_dom_sf"/>
</dbReference>
<reference evidence="2" key="3">
    <citation type="submission" date="2025-09" db="UniProtKB">
        <authorList>
            <consortium name="Ensembl"/>
        </authorList>
    </citation>
    <scope>IDENTIFICATION</scope>
</reference>
<feature type="region of interest" description="Disordered" evidence="1">
    <location>
        <begin position="72"/>
        <end position="207"/>
    </location>
</feature>
<dbReference type="Gene3D" id="2.130.10.10">
    <property type="entry name" value="YVTN repeat-like/Quinoprotein amine dehydrogenase"/>
    <property type="match status" value="1"/>
</dbReference>
<evidence type="ECO:0000313" key="3">
    <source>
        <dbReference type="Proteomes" id="UP000694556"/>
    </source>
</evidence>
<reference evidence="2" key="2">
    <citation type="submission" date="2025-08" db="UniProtKB">
        <authorList>
            <consortium name="Ensembl"/>
        </authorList>
    </citation>
    <scope>IDENTIFICATION</scope>
</reference>
<dbReference type="Proteomes" id="UP000694556">
    <property type="component" value="Chromosome 1"/>
</dbReference>
<feature type="compositionally biased region" description="Pro residues" evidence="1">
    <location>
        <begin position="89"/>
        <end position="108"/>
    </location>
</feature>
<accession>A0A8C3BRF5</accession>
<name>A0A8C3BRF5_CAIMO</name>
<dbReference type="PANTHER" id="PTHR14091">
    <property type="entry name" value="PERIODIC TRYPTOPHAN PROTEIN 1"/>
    <property type="match status" value="1"/>
</dbReference>
<dbReference type="AlphaFoldDB" id="A0A8C3BRF5"/>
<dbReference type="SUPFAM" id="SSF50978">
    <property type="entry name" value="WD40 repeat-like"/>
    <property type="match status" value="1"/>
</dbReference>
<feature type="region of interest" description="Disordered" evidence="1">
    <location>
        <begin position="220"/>
        <end position="273"/>
    </location>
</feature>
<feature type="compositionally biased region" description="Gly residues" evidence="1">
    <location>
        <begin position="161"/>
        <end position="171"/>
    </location>
</feature>
<dbReference type="GO" id="GO:0006364">
    <property type="term" value="P:rRNA processing"/>
    <property type="evidence" value="ECO:0007669"/>
    <property type="project" value="InterPro"/>
</dbReference>
<evidence type="ECO:0000313" key="2">
    <source>
        <dbReference type="Ensembl" id="ENSCMMP00000008305.1"/>
    </source>
</evidence>
<proteinExistence type="predicted"/>
<feature type="compositionally biased region" description="Acidic residues" evidence="1">
    <location>
        <begin position="225"/>
        <end position="234"/>
    </location>
</feature>